<name>A0A934VBJ7_9BACT</name>
<accession>A0A934VBJ7</accession>
<evidence type="ECO:0000259" key="2">
    <source>
        <dbReference type="Pfam" id="PF07589"/>
    </source>
</evidence>
<evidence type="ECO:0000256" key="1">
    <source>
        <dbReference type="SAM" id="SignalP"/>
    </source>
</evidence>
<reference evidence="3" key="1">
    <citation type="submission" date="2021-01" db="EMBL/GenBank/DDBJ databases">
        <title>Modified the classification status of verrucomicrobia.</title>
        <authorList>
            <person name="Feng X."/>
        </authorList>
    </citation>
    <scope>NUCLEOTIDE SEQUENCE</scope>
    <source>
        <strain evidence="3">JCM 18052</strain>
    </source>
</reference>
<organism evidence="3 4">
    <name type="scientific">Luteolibacter yonseiensis</name>
    <dbReference type="NCBI Taxonomy" id="1144680"/>
    <lineage>
        <taxon>Bacteria</taxon>
        <taxon>Pseudomonadati</taxon>
        <taxon>Verrucomicrobiota</taxon>
        <taxon>Verrucomicrobiia</taxon>
        <taxon>Verrucomicrobiales</taxon>
        <taxon>Verrucomicrobiaceae</taxon>
        <taxon>Luteolibacter</taxon>
    </lineage>
</organism>
<gene>
    <name evidence="3" type="ORF">JIN84_17110</name>
</gene>
<feature type="signal peptide" evidence="1">
    <location>
        <begin position="1"/>
        <end position="19"/>
    </location>
</feature>
<comment type="caution">
    <text evidence="3">The sequence shown here is derived from an EMBL/GenBank/DDBJ whole genome shotgun (WGS) entry which is preliminary data.</text>
</comment>
<evidence type="ECO:0000313" key="4">
    <source>
        <dbReference type="Proteomes" id="UP000600139"/>
    </source>
</evidence>
<dbReference type="NCBIfam" id="TIGR02595">
    <property type="entry name" value="PEP_CTERM"/>
    <property type="match status" value="1"/>
</dbReference>
<keyword evidence="4" id="KW-1185">Reference proteome</keyword>
<dbReference type="AlphaFoldDB" id="A0A934VBJ7"/>
<dbReference type="Proteomes" id="UP000600139">
    <property type="component" value="Unassembled WGS sequence"/>
</dbReference>
<dbReference type="Pfam" id="PF07589">
    <property type="entry name" value="PEP-CTERM"/>
    <property type="match status" value="1"/>
</dbReference>
<feature type="chain" id="PRO_5038079458" evidence="1">
    <location>
        <begin position="20"/>
        <end position="272"/>
    </location>
</feature>
<sequence length="272" mass="29006">MKLLKFSPLLLALIASANAAVYRSDFNTLTSTPSVEIAGQDGWSSTSSTTFLSHTVAWNNGTGTTTAIAIGGTLDLSDQTTVGLNHSYGEELGRTTTKFDFSFTDSTFVVGDPDPDANYVALRDTFAYSVYSGAANIFSVVFTPLEVDPTVNPTAEWSMSYYVNGALGGSFFLEVEELGTYSLDLAFSKHGYQTAVDLVLNDGTNLFARNQTVDLDPVLTITSFGFDWTSTEAGGGDNEMLIDNLSVVPEPSSALLAGLAGLAFVSSRRRRA</sequence>
<dbReference type="RefSeq" id="WP_200352287.1">
    <property type="nucleotide sequence ID" value="NZ_BAABHZ010000001.1"/>
</dbReference>
<keyword evidence="1" id="KW-0732">Signal</keyword>
<protein>
    <submittedName>
        <fullName evidence="3">PEP-CTERM sorting domain-containing protein</fullName>
    </submittedName>
</protein>
<dbReference type="EMBL" id="JAENIK010000012">
    <property type="protein sequence ID" value="MBK1817343.1"/>
    <property type="molecule type" value="Genomic_DNA"/>
</dbReference>
<feature type="domain" description="Ice-binding protein C-terminal" evidence="2">
    <location>
        <begin position="248"/>
        <end position="270"/>
    </location>
</feature>
<dbReference type="InterPro" id="IPR013424">
    <property type="entry name" value="Ice-binding_C"/>
</dbReference>
<evidence type="ECO:0000313" key="3">
    <source>
        <dbReference type="EMBL" id="MBK1817343.1"/>
    </source>
</evidence>
<proteinExistence type="predicted"/>